<dbReference type="EMBL" id="JBEPLI010000006">
    <property type="protein sequence ID" value="MET3589745.1"/>
    <property type="molecule type" value="Genomic_DNA"/>
</dbReference>
<sequence length="104" mass="11289">MKITYLVTAFTTFASIPVAQGASLITHQKQLVEEISSAVSSKVTFLSEEVSNALSDVFQKKFSCLDDVEGEAAIKLVAVKKRGPGPWGRGRGRPSLFTRNPLSF</sequence>
<evidence type="ECO:0000313" key="2">
    <source>
        <dbReference type="EMBL" id="MET3589745.1"/>
    </source>
</evidence>
<comment type="caution">
    <text evidence="2">The sequence shown here is derived from an EMBL/GenBank/DDBJ whole genome shotgun (WGS) entry which is preliminary data.</text>
</comment>
<evidence type="ECO:0000256" key="1">
    <source>
        <dbReference type="SAM" id="MobiDB-lite"/>
    </source>
</evidence>
<accession>A0ABV2HGU4</accession>
<feature type="region of interest" description="Disordered" evidence="1">
    <location>
        <begin position="85"/>
        <end position="104"/>
    </location>
</feature>
<protein>
    <submittedName>
        <fullName evidence="2">Uncharacterized protein</fullName>
    </submittedName>
</protein>
<organism evidence="2 3">
    <name type="scientific">Bartonella silvatica</name>
    <dbReference type="NCBI Taxonomy" id="357760"/>
    <lineage>
        <taxon>Bacteria</taxon>
        <taxon>Pseudomonadati</taxon>
        <taxon>Pseudomonadota</taxon>
        <taxon>Alphaproteobacteria</taxon>
        <taxon>Hyphomicrobiales</taxon>
        <taxon>Bartonellaceae</taxon>
        <taxon>Bartonella</taxon>
    </lineage>
</organism>
<reference evidence="2 3" key="1">
    <citation type="submission" date="2024-06" db="EMBL/GenBank/DDBJ databases">
        <title>Genomic Encyclopedia of Type Strains, Phase IV (KMG-IV): sequencing the most valuable type-strain genomes for metagenomic binning, comparative biology and taxonomic classification.</title>
        <authorList>
            <person name="Goeker M."/>
        </authorList>
    </citation>
    <scope>NUCLEOTIDE SEQUENCE [LARGE SCALE GENOMIC DNA]</scope>
    <source>
        <strain evidence="2 3">DSM 23649</strain>
    </source>
</reference>
<dbReference type="RefSeq" id="WP_354189546.1">
    <property type="nucleotide sequence ID" value="NZ_JBEPLI010000006.1"/>
</dbReference>
<dbReference type="Proteomes" id="UP001549086">
    <property type="component" value="Unassembled WGS sequence"/>
</dbReference>
<proteinExistence type="predicted"/>
<gene>
    <name evidence="2" type="ORF">ABID23_000831</name>
</gene>
<evidence type="ECO:0000313" key="3">
    <source>
        <dbReference type="Proteomes" id="UP001549086"/>
    </source>
</evidence>
<keyword evidence="3" id="KW-1185">Reference proteome</keyword>
<name>A0ABV2HGU4_9HYPH</name>